<dbReference type="AlphaFoldDB" id="A0A067SHP3"/>
<proteinExistence type="predicted"/>
<dbReference type="Proteomes" id="UP000027222">
    <property type="component" value="Unassembled WGS sequence"/>
</dbReference>
<accession>A0A067SHP3</accession>
<name>A0A067SHP3_GALM3</name>
<protein>
    <submittedName>
        <fullName evidence="2">Uncharacterized protein</fullName>
    </submittedName>
</protein>
<gene>
    <name evidence="2" type="ORF">GALMADRAFT_145552</name>
</gene>
<reference evidence="3" key="1">
    <citation type="journal article" date="2014" name="Proc. Natl. Acad. Sci. U.S.A.">
        <title>Extensive sampling of basidiomycete genomes demonstrates inadequacy of the white-rot/brown-rot paradigm for wood decay fungi.</title>
        <authorList>
            <person name="Riley R."/>
            <person name="Salamov A.A."/>
            <person name="Brown D.W."/>
            <person name="Nagy L.G."/>
            <person name="Floudas D."/>
            <person name="Held B.W."/>
            <person name="Levasseur A."/>
            <person name="Lombard V."/>
            <person name="Morin E."/>
            <person name="Otillar R."/>
            <person name="Lindquist E.A."/>
            <person name="Sun H."/>
            <person name="LaButti K.M."/>
            <person name="Schmutz J."/>
            <person name="Jabbour D."/>
            <person name="Luo H."/>
            <person name="Baker S.E."/>
            <person name="Pisabarro A.G."/>
            <person name="Walton J.D."/>
            <person name="Blanchette R.A."/>
            <person name="Henrissat B."/>
            <person name="Martin F."/>
            <person name="Cullen D."/>
            <person name="Hibbett D.S."/>
            <person name="Grigoriev I.V."/>
        </authorList>
    </citation>
    <scope>NUCLEOTIDE SEQUENCE [LARGE SCALE GENOMIC DNA]</scope>
    <source>
        <strain evidence="3">CBS 339.88</strain>
    </source>
</reference>
<feature type="compositionally biased region" description="Low complexity" evidence="1">
    <location>
        <begin position="27"/>
        <end position="36"/>
    </location>
</feature>
<organism evidence="2 3">
    <name type="scientific">Galerina marginata (strain CBS 339.88)</name>
    <dbReference type="NCBI Taxonomy" id="685588"/>
    <lineage>
        <taxon>Eukaryota</taxon>
        <taxon>Fungi</taxon>
        <taxon>Dikarya</taxon>
        <taxon>Basidiomycota</taxon>
        <taxon>Agaricomycotina</taxon>
        <taxon>Agaricomycetes</taxon>
        <taxon>Agaricomycetidae</taxon>
        <taxon>Agaricales</taxon>
        <taxon>Agaricineae</taxon>
        <taxon>Strophariaceae</taxon>
        <taxon>Galerina</taxon>
    </lineage>
</organism>
<sequence length="230" mass="25459">MTPKDPESTMDDFVRGTSATTPISNATTTSSKTTVSAGPAPQLYARAARRTSATTCRGMGSLLAVHMWRKIGGQADGMIILQMAFLVYERDYAGYFHQAILLCLNDRILRNEGQSWNQLIQAKMASSATTTKQIQQRLAYLIIDFEESYYASDRRRSWQPEDPPCPYGMVARRWSTSSQLTGQQGLALDARNTGTLIFSSDQVVNPWPSQLTVSQVNSILGSTTKPSSFR</sequence>
<evidence type="ECO:0000256" key="1">
    <source>
        <dbReference type="SAM" id="MobiDB-lite"/>
    </source>
</evidence>
<dbReference type="EMBL" id="KL142402">
    <property type="protein sequence ID" value="KDR69517.1"/>
    <property type="molecule type" value="Genomic_DNA"/>
</dbReference>
<evidence type="ECO:0000313" key="3">
    <source>
        <dbReference type="Proteomes" id="UP000027222"/>
    </source>
</evidence>
<feature type="region of interest" description="Disordered" evidence="1">
    <location>
        <begin position="1"/>
        <end position="37"/>
    </location>
</feature>
<dbReference type="HOGENOM" id="CLU_1204853_0_0_1"/>
<feature type="compositionally biased region" description="Polar residues" evidence="1">
    <location>
        <begin position="17"/>
        <end position="26"/>
    </location>
</feature>
<keyword evidence="3" id="KW-1185">Reference proteome</keyword>
<evidence type="ECO:0000313" key="2">
    <source>
        <dbReference type="EMBL" id="KDR69517.1"/>
    </source>
</evidence>